<feature type="domain" description="Histidine kinase" evidence="13">
    <location>
        <begin position="367"/>
        <end position="582"/>
    </location>
</feature>
<dbReference type="Proteomes" id="UP000789845">
    <property type="component" value="Unassembled WGS sequence"/>
</dbReference>
<dbReference type="Gene3D" id="3.30.565.10">
    <property type="entry name" value="Histidine kinase-like ATPase, C-terminal domain"/>
    <property type="match status" value="1"/>
</dbReference>
<dbReference type="InterPro" id="IPR035965">
    <property type="entry name" value="PAS-like_dom_sf"/>
</dbReference>
<evidence type="ECO:0000256" key="1">
    <source>
        <dbReference type="ARBA" id="ARBA00000085"/>
    </source>
</evidence>
<evidence type="ECO:0000256" key="8">
    <source>
        <dbReference type="ARBA" id="ARBA00022840"/>
    </source>
</evidence>
<feature type="transmembrane region" description="Helical" evidence="12">
    <location>
        <begin position="190"/>
        <end position="211"/>
    </location>
</feature>
<dbReference type="SMART" id="SM00448">
    <property type="entry name" value="REC"/>
    <property type="match status" value="1"/>
</dbReference>
<keyword evidence="12" id="KW-0812">Transmembrane</keyword>
<dbReference type="SUPFAM" id="SSF52172">
    <property type="entry name" value="CheY-like"/>
    <property type="match status" value="1"/>
</dbReference>
<dbReference type="EMBL" id="CAKJTG010000024">
    <property type="protein sequence ID" value="CAG9609796.1"/>
    <property type="molecule type" value="Genomic_DNA"/>
</dbReference>
<dbReference type="PROSITE" id="PS50110">
    <property type="entry name" value="RESPONSE_REGULATORY"/>
    <property type="match status" value="1"/>
</dbReference>
<gene>
    <name evidence="15" type="primary">rcsC_3</name>
    <name evidence="15" type="ORF">NEOCIP111885_03539</name>
</gene>
<feature type="domain" description="Response regulatory" evidence="14">
    <location>
        <begin position="600"/>
        <end position="715"/>
    </location>
</feature>
<dbReference type="CDD" id="cd00082">
    <property type="entry name" value="HisKA"/>
    <property type="match status" value="1"/>
</dbReference>
<dbReference type="GO" id="GO:0005524">
    <property type="term" value="F:ATP binding"/>
    <property type="evidence" value="ECO:0007669"/>
    <property type="project" value="UniProtKB-KW"/>
</dbReference>
<dbReference type="SUPFAM" id="SSF55874">
    <property type="entry name" value="ATPase domain of HSP90 chaperone/DNA topoisomerase II/histidine kinase"/>
    <property type="match status" value="1"/>
</dbReference>
<dbReference type="FunFam" id="1.10.287.130:FF:000001">
    <property type="entry name" value="Two-component sensor histidine kinase"/>
    <property type="match status" value="1"/>
</dbReference>
<comment type="caution">
    <text evidence="15">The sequence shown here is derived from an EMBL/GenBank/DDBJ whole genome shotgun (WGS) entry which is preliminary data.</text>
</comment>
<dbReference type="SMART" id="SM00388">
    <property type="entry name" value="HisKA"/>
    <property type="match status" value="1"/>
</dbReference>
<keyword evidence="6" id="KW-0547">Nucleotide-binding</keyword>
<keyword evidence="4 11" id="KW-0597">Phosphoprotein</keyword>
<dbReference type="GO" id="GO:0005886">
    <property type="term" value="C:plasma membrane"/>
    <property type="evidence" value="ECO:0007669"/>
    <property type="project" value="UniProtKB-SubCell"/>
</dbReference>
<feature type="modified residue" description="4-aspartylphosphate" evidence="11">
    <location>
        <position position="649"/>
    </location>
</feature>
<evidence type="ECO:0000256" key="10">
    <source>
        <dbReference type="ARBA" id="ARBA00023136"/>
    </source>
</evidence>
<dbReference type="InterPro" id="IPR003594">
    <property type="entry name" value="HATPase_dom"/>
</dbReference>
<dbReference type="FunFam" id="3.30.565.10:FF:000006">
    <property type="entry name" value="Sensor histidine kinase WalK"/>
    <property type="match status" value="1"/>
</dbReference>
<dbReference type="Gene3D" id="3.40.50.2300">
    <property type="match status" value="1"/>
</dbReference>
<dbReference type="PROSITE" id="PS50109">
    <property type="entry name" value="HIS_KIN"/>
    <property type="match status" value="1"/>
</dbReference>
<keyword evidence="9" id="KW-0902">Two-component regulatory system</keyword>
<evidence type="ECO:0000256" key="2">
    <source>
        <dbReference type="ARBA" id="ARBA00004651"/>
    </source>
</evidence>
<dbReference type="InterPro" id="IPR005467">
    <property type="entry name" value="His_kinase_dom"/>
</dbReference>
<dbReference type="InterPro" id="IPR000014">
    <property type="entry name" value="PAS"/>
</dbReference>
<keyword evidence="12" id="KW-1133">Transmembrane helix</keyword>
<keyword evidence="5 15" id="KW-0808">Transferase</keyword>
<dbReference type="EC" id="2.7.13.3" evidence="3"/>
<evidence type="ECO:0000256" key="11">
    <source>
        <dbReference type="PROSITE-ProRule" id="PRU00169"/>
    </source>
</evidence>
<evidence type="ECO:0000256" key="12">
    <source>
        <dbReference type="SAM" id="Phobius"/>
    </source>
</evidence>
<evidence type="ECO:0000256" key="5">
    <source>
        <dbReference type="ARBA" id="ARBA00022679"/>
    </source>
</evidence>
<evidence type="ECO:0000313" key="15">
    <source>
        <dbReference type="EMBL" id="CAG9609796.1"/>
    </source>
</evidence>
<dbReference type="SUPFAM" id="SSF47384">
    <property type="entry name" value="Homodimeric domain of signal transducing histidine kinase"/>
    <property type="match status" value="1"/>
</dbReference>
<dbReference type="InterPro" id="IPR003661">
    <property type="entry name" value="HisK_dim/P_dom"/>
</dbReference>
<evidence type="ECO:0000256" key="3">
    <source>
        <dbReference type="ARBA" id="ARBA00012438"/>
    </source>
</evidence>
<dbReference type="PRINTS" id="PR00344">
    <property type="entry name" value="BCTRLSENSOR"/>
</dbReference>
<dbReference type="Pfam" id="PF02518">
    <property type="entry name" value="HATPase_c"/>
    <property type="match status" value="1"/>
</dbReference>
<dbReference type="Pfam" id="PF00512">
    <property type="entry name" value="HisKA"/>
    <property type="match status" value="1"/>
</dbReference>
<evidence type="ECO:0000256" key="4">
    <source>
        <dbReference type="ARBA" id="ARBA00022553"/>
    </source>
</evidence>
<dbReference type="InterPro" id="IPR036097">
    <property type="entry name" value="HisK_dim/P_sf"/>
</dbReference>
<dbReference type="Pfam" id="PF13188">
    <property type="entry name" value="PAS_8"/>
    <property type="match status" value="1"/>
</dbReference>
<proteinExistence type="predicted"/>
<evidence type="ECO:0000259" key="14">
    <source>
        <dbReference type="PROSITE" id="PS50110"/>
    </source>
</evidence>
<dbReference type="CDD" id="cd17574">
    <property type="entry name" value="REC_OmpR"/>
    <property type="match status" value="1"/>
</dbReference>
<keyword evidence="8" id="KW-0067">ATP-binding</keyword>
<name>A0A9C7LB54_9BACI</name>
<dbReference type="InterPro" id="IPR004358">
    <property type="entry name" value="Sig_transdc_His_kin-like_C"/>
</dbReference>
<dbReference type="Pfam" id="PF00072">
    <property type="entry name" value="Response_reg"/>
    <property type="match status" value="1"/>
</dbReference>
<sequence>MKIKDYFQKTLSKKYASLMVLTIIFFLVGAISLWLSLHYFKEGYSDQIDLLERKKDLAQEINNSFNNAFSEARGYFAYGNVTLKEHALATDEHVSSLFVQFKEIISTSEDKRFIKEAEQFQDYYFGNALPSAISFYEDGHPEEVAKLANSTTTANITNFQRNSANYISDLGKKLEASFERLIKHQTYVQVGFIGFILIILLTLLRITRILLNQQDELKSKSIQNEELYKKSEAERSLNQDILNTIQEGILLINNEGVIVQVNKQLIDMFQWSNKIGTIIGLDLNNWTSVMAAQVEDPESFQSFLRKATEKKESDSIFIYKKLNPNQVIKVYCTGLYHVDDKVGTILVHRDITKEFEVDMMKSEFVSTVSHELRTPLASILGFTELLLNRELKPDRQQKYFTTIYNEAKRLTALINDFLDIQRMEAGKQSYEKKFINLKLILDKVVESQSIHTNEHQISIIDESNKAHILGDRDKIEQVFTNLINNSIKYSPNGGDIEIKLYHYEDRVFVDIKDQGLGIPEGSMQKLFSRFYRIDNSDRRRIGGTGLGLAIVQEIMKAHNGEVFVQSQYGSGSIFTCSFPHIPGQLEELAPVTESRALGFKVMVVEDDQSLGQLITEELKEDDFQVSYFKRGKDALAVIREELPDAIVLDILLEEDELDGWSIMEEIKKQEILKNIPIFISSALDEKEKGFSLGATDYLIKPYKPSQLSKAIMQTLLKTGKVGQVYIPQDELGEE</sequence>
<dbReference type="PANTHER" id="PTHR43547">
    <property type="entry name" value="TWO-COMPONENT HISTIDINE KINASE"/>
    <property type="match status" value="1"/>
</dbReference>
<reference evidence="15" key="1">
    <citation type="submission" date="2021-10" db="EMBL/GenBank/DDBJ databases">
        <authorList>
            <person name="Criscuolo A."/>
        </authorList>
    </citation>
    <scope>NUCLEOTIDE SEQUENCE</scope>
    <source>
        <strain evidence="15">CIP111885</strain>
    </source>
</reference>
<keyword evidence="10 12" id="KW-0472">Membrane</keyword>
<dbReference type="InterPro" id="IPR001789">
    <property type="entry name" value="Sig_transdc_resp-reg_receiver"/>
</dbReference>
<dbReference type="InterPro" id="IPR011006">
    <property type="entry name" value="CheY-like_superfamily"/>
</dbReference>
<dbReference type="PANTHER" id="PTHR43547:SF2">
    <property type="entry name" value="HYBRID SIGNAL TRANSDUCTION HISTIDINE KINASE C"/>
    <property type="match status" value="1"/>
</dbReference>
<organism evidence="15 16">
    <name type="scientific">Pseudoneobacillus rhizosphaerae</name>
    <dbReference type="NCBI Taxonomy" id="2880968"/>
    <lineage>
        <taxon>Bacteria</taxon>
        <taxon>Bacillati</taxon>
        <taxon>Bacillota</taxon>
        <taxon>Bacilli</taxon>
        <taxon>Bacillales</taxon>
        <taxon>Bacillaceae</taxon>
        <taxon>Pseudoneobacillus</taxon>
    </lineage>
</organism>
<evidence type="ECO:0000256" key="6">
    <source>
        <dbReference type="ARBA" id="ARBA00022741"/>
    </source>
</evidence>
<feature type="transmembrane region" description="Helical" evidence="12">
    <location>
        <begin position="15"/>
        <end position="37"/>
    </location>
</feature>
<dbReference type="GO" id="GO:0000155">
    <property type="term" value="F:phosphorelay sensor kinase activity"/>
    <property type="evidence" value="ECO:0007669"/>
    <property type="project" value="InterPro"/>
</dbReference>
<comment type="subcellular location">
    <subcellularLocation>
        <location evidence="2">Cell membrane</location>
        <topology evidence="2">Multi-pass membrane protein</topology>
    </subcellularLocation>
</comment>
<dbReference type="AlphaFoldDB" id="A0A9C7LB54"/>
<evidence type="ECO:0000313" key="16">
    <source>
        <dbReference type="Proteomes" id="UP000789845"/>
    </source>
</evidence>
<keyword evidence="16" id="KW-1185">Reference proteome</keyword>
<evidence type="ECO:0000259" key="13">
    <source>
        <dbReference type="PROSITE" id="PS50109"/>
    </source>
</evidence>
<accession>A0A9C7LB54</accession>
<keyword evidence="7 15" id="KW-0418">Kinase</keyword>
<dbReference type="InterPro" id="IPR036890">
    <property type="entry name" value="HATPase_C_sf"/>
</dbReference>
<dbReference type="SUPFAM" id="SSF55785">
    <property type="entry name" value="PYP-like sensor domain (PAS domain)"/>
    <property type="match status" value="1"/>
</dbReference>
<dbReference type="SMART" id="SM00387">
    <property type="entry name" value="HATPase_c"/>
    <property type="match status" value="1"/>
</dbReference>
<dbReference type="Gene3D" id="3.30.450.20">
    <property type="entry name" value="PAS domain"/>
    <property type="match status" value="1"/>
</dbReference>
<dbReference type="CDD" id="cd00075">
    <property type="entry name" value="HATPase"/>
    <property type="match status" value="1"/>
</dbReference>
<evidence type="ECO:0000256" key="9">
    <source>
        <dbReference type="ARBA" id="ARBA00023012"/>
    </source>
</evidence>
<comment type="catalytic activity">
    <reaction evidence="1">
        <text>ATP + protein L-histidine = ADP + protein N-phospho-L-histidine.</text>
        <dbReference type="EC" id="2.7.13.3"/>
    </reaction>
</comment>
<dbReference type="Gene3D" id="1.10.287.130">
    <property type="match status" value="1"/>
</dbReference>
<evidence type="ECO:0000256" key="7">
    <source>
        <dbReference type="ARBA" id="ARBA00022777"/>
    </source>
</evidence>
<dbReference type="RefSeq" id="WP_230498033.1">
    <property type="nucleotide sequence ID" value="NZ_CAKJTG010000024.1"/>
</dbReference>
<protein>
    <recommendedName>
        <fullName evidence="3">histidine kinase</fullName>
        <ecNumber evidence="3">2.7.13.3</ecNumber>
    </recommendedName>
</protein>